<reference evidence="1" key="1">
    <citation type="journal article" date="2023" name="Science">
        <title>Genome structures resolve the early diversification of teleost fishes.</title>
        <authorList>
            <person name="Parey E."/>
            <person name="Louis A."/>
            <person name="Montfort J."/>
            <person name="Bouchez O."/>
            <person name="Roques C."/>
            <person name="Iampietro C."/>
            <person name="Lluch J."/>
            <person name="Castinel A."/>
            <person name="Donnadieu C."/>
            <person name="Desvignes T."/>
            <person name="Floi Bucao C."/>
            <person name="Jouanno E."/>
            <person name="Wen M."/>
            <person name="Mejri S."/>
            <person name="Dirks R."/>
            <person name="Jansen H."/>
            <person name="Henkel C."/>
            <person name="Chen W.J."/>
            <person name="Zahm M."/>
            <person name="Cabau C."/>
            <person name="Klopp C."/>
            <person name="Thompson A.W."/>
            <person name="Robinson-Rechavi M."/>
            <person name="Braasch I."/>
            <person name="Lecointre G."/>
            <person name="Bobe J."/>
            <person name="Postlethwait J.H."/>
            <person name="Berthelot C."/>
            <person name="Roest Crollius H."/>
            <person name="Guiguen Y."/>
        </authorList>
    </citation>
    <scope>NUCLEOTIDE SEQUENCE</scope>
    <source>
        <strain evidence="1">NC1722</strain>
    </source>
</reference>
<name>A0AAD7R6I8_9TELE</name>
<dbReference type="Proteomes" id="UP001221898">
    <property type="component" value="Unassembled WGS sequence"/>
</dbReference>
<gene>
    <name evidence="1" type="ORF">AAFF_G00342290</name>
</gene>
<keyword evidence="2" id="KW-1185">Reference proteome</keyword>
<evidence type="ECO:0000313" key="2">
    <source>
        <dbReference type="Proteomes" id="UP001221898"/>
    </source>
</evidence>
<accession>A0AAD7R6I8</accession>
<organism evidence="1 2">
    <name type="scientific">Aldrovandia affinis</name>
    <dbReference type="NCBI Taxonomy" id="143900"/>
    <lineage>
        <taxon>Eukaryota</taxon>
        <taxon>Metazoa</taxon>
        <taxon>Chordata</taxon>
        <taxon>Craniata</taxon>
        <taxon>Vertebrata</taxon>
        <taxon>Euteleostomi</taxon>
        <taxon>Actinopterygii</taxon>
        <taxon>Neopterygii</taxon>
        <taxon>Teleostei</taxon>
        <taxon>Notacanthiformes</taxon>
        <taxon>Halosauridae</taxon>
        <taxon>Aldrovandia</taxon>
    </lineage>
</organism>
<comment type="caution">
    <text evidence="1">The sequence shown here is derived from an EMBL/GenBank/DDBJ whole genome shotgun (WGS) entry which is preliminary data.</text>
</comment>
<protein>
    <submittedName>
        <fullName evidence="1">Uncharacterized protein</fullName>
    </submittedName>
</protein>
<sequence length="123" mass="12927">MGFVLPQDGVPLAQEVDMLPLAARSRRGISETARAGAGQMMQRVLDILGQLLSGVSGVIGAGVGHTQGLSGQLLARVSEVMWAGMAIVVELLLDVYHVPAGVLDLPQLLMSSEISQVAEPWEP</sequence>
<dbReference type="EMBL" id="JAINUG010000543">
    <property type="protein sequence ID" value="KAJ8366796.1"/>
    <property type="molecule type" value="Genomic_DNA"/>
</dbReference>
<proteinExistence type="predicted"/>
<dbReference type="AlphaFoldDB" id="A0AAD7R6I8"/>
<evidence type="ECO:0000313" key="1">
    <source>
        <dbReference type="EMBL" id="KAJ8366796.1"/>
    </source>
</evidence>